<evidence type="ECO:0000256" key="7">
    <source>
        <dbReference type="SAM" id="MobiDB-lite"/>
    </source>
</evidence>
<accession>A0A9N9A989</accession>
<proteinExistence type="predicted"/>
<dbReference type="InterPro" id="IPR017970">
    <property type="entry name" value="Homeobox_CS"/>
</dbReference>
<keyword evidence="8" id="KW-0812">Transmembrane</keyword>
<keyword evidence="4 5" id="KW-0539">Nucleus</keyword>
<feature type="domain" description="Homeobox" evidence="9">
    <location>
        <begin position="63"/>
        <end position="123"/>
    </location>
</feature>
<organism evidence="10 11">
    <name type="scientific">Diversispora eburnea</name>
    <dbReference type="NCBI Taxonomy" id="1213867"/>
    <lineage>
        <taxon>Eukaryota</taxon>
        <taxon>Fungi</taxon>
        <taxon>Fungi incertae sedis</taxon>
        <taxon>Mucoromycota</taxon>
        <taxon>Glomeromycotina</taxon>
        <taxon>Glomeromycetes</taxon>
        <taxon>Diversisporales</taxon>
        <taxon>Diversisporaceae</taxon>
        <taxon>Diversispora</taxon>
    </lineage>
</organism>
<dbReference type="InterPro" id="IPR051000">
    <property type="entry name" value="Homeobox_DNA-bind_prot"/>
</dbReference>
<dbReference type="CDD" id="cd00086">
    <property type="entry name" value="homeodomain"/>
    <property type="match status" value="1"/>
</dbReference>
<feature type="compositionally biased region" description="Low complexity" evidence="7">
    <location>
        <begin position="154"/>
        <end position="168"/>
    </location>
</feature>
<evidence type="ECO:0000256" key="3">
    <source>
        <dbReference type="ARBA" id="ARBA00023155"/>
    </source>
</evidence>
<dbReference type="GO" id="GO:0030154">
    <property type="term" value="P:cell differentiation"/>
    <property type="evidence" value="ECO:0007669"/>
    <property type="project" value="TreeGrafter"/>
</dbReference>
<dbReference type="GO" id="GO:0005634">
    <property type="term" value="C:nucleus"/>
    <property type="evidence" value="ECO:0007669"/>
    <property type="project" value="UniProtKB-SubCell"/>
</dbReference>
<feature type="compositionally biased region" description="Polar residues" evidence="7">
    <location>
        <begin position="169"/>
        <end position="191"/>
    </location>
</feature>
<keyword evidence="3 5" id="KW-0371">Homeobox</keyword>
<dbReference type="InterPro" id="IPR001356">
    <property type="entry name" value="HD"/>
</dbReference>
<dbReference type="PANTHER" id="PTHR24324">
    <property type="entry name" value="HOMEOBOX PROTEIN HHEX"/>
    <property type="match status" value="1"/>
</dbReference>
<dbReference type="SMART" id="SM00389">
    <property type="entry name" value="HOX"/>
    <property type="match status" value="1"/>
</dbReference>
<protein>
    <submittedName>
        <fullName evidence="10">6836_t:CDS:1</fullName>
    </submittedName>
</protein>
<sequence length="303" mass="34690">MSSYSNDIFGGFHNSYNSFLFSLPLSHSPPILPHYSSTSESPFPPSNFNGSNRIFHYRSIIPYRHVKRRRRLTEEETNILINTFEKVQKPDSELRSQLATQLNMSSRAIQVWFQNRRAKVKRDTLESKNASKMNKPKKLTLSTDYYREKKSVDSNNSNNSTNNSATTSFLPSSSINNKTKVVNSQRTQNEQAEQDDYWNISTWNDNRATFAAFFDQRIMGINIEEIPIGPDNIPTTDFICIPDDRCDRSHEMENQPPLSRKNALAIGLGLGGGVVLIILVFMGVIFFKRRKKEPILEIPSSEI</sequence>
<feature type="region of interest" description="Disordered" evidence="7">
    <location>
        <begin position="123"/>
        <end position="193"/>
    </location>
</feature>
<dbReference type="PROSITE" id="PS00027">
    <property type="entry name" value="HOMEOBOX_1"/>
    <property type="match status" value="1"/>
</dbReference>
<dbReference type="PROSITE" id="PS50071">
    <property type="entry name" value="HOMEOBOX_2"/>
    <property type="match status" value="1"/>
</dbReference>
<evidence type="ECO:0000259" key="9">
    <source>
        <dbReference type="PROSITE" id="PS50071"/>
    </source>
</evidence>
<name>A0A9N9A989_9GLOM</name>
<dbReference type="SUPFAM" id="SSF46689">
    <property type="entry name" value="Homeodomain-like"/>
    <property type="match status" value="1"/>
</dbReference>
<dbReference type="Proteomes" id="UP000789706">
    <property type="component" value="Unassembled WGS sequence"/>
</dbReference>
<evidence type="ECO:0000256" key="1">
    <source>
        <dbReference type="ARBA" id="ARBA00004123"/>
    </source>
</evidence>
<reference evidence="10" key="1">
    <citation type="submission" date="2021-06" db="EMBL/GenBank/DDBJ databases">
        <authorList>
            <person name="Kallberg Y."/>
            <person name="Tangrot J."/>
            <person name="Rosling A."/>
        </authorList>
    </citation>
    <scope>NUCLEOTIDE SEQUENCE</scope>
    <source>
        <strain evidence="10">AZ414A</strain>
    </source>
</reference>
<feature type="transmembrane region" description="Helical" evidence="8">
    <location>
        <begin position="263"/>
        <end position="287"/>
    </location>
</feature>
<evidence type="ECO:0000256" key="5">
    <source>
        <dbReference type="PROSITE-ProRule" id="PRU00108"/>
    </source>
</evidence>
<dbReference type="GO" id="GO:0000978">
    <property type="term" value="F:RNA polymerase II cis-regulatory region sequence-specific DNA binding"/>
    <property type="evidence" value="ECO:0007669"/>
    <property type="project" value="TreeGrafter"/>
</dbReference>
<dbReference type="EMBL" id="CAJVPK010000526">
    <property type="protein sequence ID" value="CAG8522278.1"/>
    <property type="molecule type" value="Genomic_DNA"/>
</dbReference>
<feature type="DNA-binding region" description="Homeobox" evidence="5">
    <location>
        <begin position="65"/>
        <end position="124"/>
    </location>
</feature>
<dbReference type="GO" id="GO:0000981">
    <property type="term" value="F:DNA-binding transcription factor activity, RNA polymerase II-specific"/>
    <property type="evidence" value="ECO:0007669"/>
    <property type="project" value="InterPro"/>
</dbReference>
<evidence type="ECO:0000256" key="6">
    <source>
        <dbReference type="RuleBase" id="RU000682"/>
    </source>
</evidence>
<dbReference type="Pfam" id="PF00046">
    <property type="entry name" value="Homeodomain"/>
    <property type="match status" value="1"/>
</dbReference>
<evidence type="ECO:0000313" key="11">
    <source>
        <dbReference type="Proteomes" id="UP000789706"/>
    </source>
</evidence>
<dbReference type="OrthoDB" id="6159439at2759"/>
<dbReference type="Gene3D" id="1.10.10.60">
    <property type="entry name" value="Homeodomain-like"/>
    <property type="match status" value="1"/>
</dbReference>
<keyword evidence="11" id="KW-1185">Reference proteome</keyword>
<evidence type="ECO:0000256" key="2">
    <source>
        <dbReference type="ARBA" id="ARBA00023125"/>
    </source>
</evidence>
<keyword evidence="8" id="KW-0472">Membrane</keyword>
<keyword evidence="2 5" id="KW-0238">DNA-binding</keyword>
<evidence type="ECO:0000313" key="10">
    <source>
        <dbReference type="EMBL" id="CAG8522278.1"/>
    </source>
</evidence>
<gene>
    <name evidence="10" type="ORF">DEBURN_LOCUS5723</name>
</gene>
<dbReference type="AlphaFoldDB" id="A0A9N9A989"/>
<evidence type="ECO:0000256" key="4">
    <source>
        <dbReference type="ARBA" id="ARBA00023242"/>
    </source>
</evidence>
<dbReference type="InterPro" id="IPR009057">
    <property type="entry name" value="Homeodomain-like_sf"/>
</dbReference>
<comment type="subcellular location">
    <subcellularLocation>
        <location evidence="1 5 6">Nucleus</location>
    </subcellularLocation>
</comment>
<comment type="caution">
    <text evidence="10">The sequence shown here is derived from an EMBL/GenBank/DDBJ whole genome shotgun (WGS) entry which is preliminary data.</text>
</comment>
<dbReference type="PANTHER" id="PTHR24324:SF5">
    <property type="entry name" value="HEMATOPOIETICALLY-EXPRESSED HOMEOBOX PROTEIN HHEX"/>
    <property type="match status" value="1"/>
</dbReference>
<evidence type="ECO:0000256" key="8">
    <source>
        <dbReference type="SAM" id="Phobius"/>
    </source>
</evidence>
<keyword evidence="8" id="KW-1133">Transmembrane helix</keyword>